<dbReference type="GO" id="GO:0022857">
    <property type="term" value="F:transmembrane transporter activity"/>
    <property type="evidence" value="ECO:0007669"/>
    <property type="project" value="InterPro"/>
</dbReference>
<protein>
    <submittedName>
        <fullName evidence="9">MFS transporter</fullName>
    </submittedName>
</protein>
<evidence type="ECO:0000256" key="7">
    <source>
        <dbReference type="SAM" id="Phobius"/>
    </source>
</evidence>
<dbReference type="PANTHER" id="PTHR23517:SF3">
    <property type="entry name" value="INTEGRAL MEMBRANE TRANSPORT PROTEIN"/>
    <property type="match status" value="1"/>
</dbReference>
<feature type="transmembrane region" description="Helical" evidence="7">
    <location>
        <begin position="325"/>
        <end position="346"/>
    </location>
</feature>
<dbReference type="GO" id="GO:0005886">
    <property type="term" value="C:plasma membrane"/>
    <property type="evidence" value="ECO:0007669"/>
    <property type="project" value="UniProtKB-SubCell"/>
</dbReference>
<evidence type="ECO:0000256" key="6">
    <source>
        <dbReference type="ARBA" id="ARBA00023136"/>
    </source>
</evidence>
<evidence type="ECO:0000256" key="5">
    <source>
        <dbReference type="ARBA" id="ARBA00022989"/>
    </source>
</evidence>
<dbReference type="Proteomes" id="UP000655420">
    <property type="component" value="Unassembled WGS sequence"/>
</dbReference>
<dbReference type="InterPro" id="IPR036259">
    <property type="entry name" value="MFS_trans_sf"/>
</dbReference>
<feature type="transmembrane region" description="Helical" evidence="7">
    <location>
        <begin position="143"/>
        <end position="161"/>
    </location>
</feature>
<proteinExistence type="predicted"/>
<feature type="transmembrane region" description="Helical" evidence="7">
    <location>
        <begin position="82"/>
        <end position="101"/>
    </location>
</feature>
<feature type="transmembrane region" description="Helical" evidence="7">
    <location>
        <begin position="353"/>
        <end position="377"/>
    </location>
</feature>
<dbReference type="EMBL" id="JAEHHL010000001">
    <property type="protein sequence ID" value="MBK0398228.1"/>
    <property type="molecule type" value="Genomic_DNA"/>
</dbReference>
<keyword evidence="4 7" id="KW-0812">Transmembrane</keyword>
<dbReference type="AlphaFoldDB" id="A0A8J7M4U1"/>
<keyword evidence="5 7" id="KW-1133">Transmembrane helix</keyword>
<name>A0A8J7M4U1_9RHOB</name>
<keyword evidence="10" id="KW-1185">Reference proteome</keyword>
<feature type="transmembrane region" description="Helical" evidence="7">
    <location>
        <begin position="107"/>
        <end position="131"/>
    </location>
</feature>
<evidence type="ECO:0000313" key="10">
    <source>
        <dbReference type="Proteomes" id="UP000655420"/>
    </source>
</evidence>
<evidence type="ECO:0000256" key="3">
    <source>
        <dbReference type="ARBA" id="ARBA00022475"/>
    </source>
</evidence>
<feature type="transmembrane region" description="Helical" evidence="7">
    <location>
        <begin position="228"/>
        <end position="250"/>
    </location>
</feature>
<comment type="caution">
    <text evidence="9">The sequence shown here is derived from an EMBL/GenBank/DDBJ whole genome shotgun (WGS) entry which is preliminary data.</text>
</comment>
<evidence type="ECO:0000256" key="4">
    <source>
        <dbReference type="ARBA" id="ARBA00022692"/>
    </source>
</evidence>
<dbReference type="PROSITE" id="PS50850">
    <property type="entry name" value="MFS"/>
    <property type="match status" value="1"/>
</dbReference>
<keyword evidence="2" id="KW-0813">Transport</keyword>
<reference evidence="9" key="1">
    <citation type="submission" date="2020-12" db="EMBL/GenBank/DDBJ databases">
        <title>Bacterial taxonomy.</title>
        <authorList>
            <person name="Pan X."/>
        </authorList>
    </citation>
    <scope>NUCLEOTIDE SEQUENCE</scope>
    <source>
        <strain evidence="9">M0105</strain>
    </source>
</reference>
<organism evidence="9 10">
    <name type="scientific">Thermohalobaculum xanthum</name>
    <dbReference type="NCBI Taxonomy" id="2753746"/>
    <lineage>
        <taxon>Bacteria</taxon>
        <taxon>Pseudomonadati</taxon>
        <taxon>Pseudomonadota</taxon>
        <taxon>Alphaproteobacteria</taxon>
        <taxon>Rhodobacterales</taxon>
        <taxon>Paracoccaceae</taxon>
        <taxon>Thermohalobaculum</taxon>
    </lineage>
</organism>
<dbReference type="PANTHER" id="PTHR23517">
    <property type="entry name" value="RESISTANCE PROTEIN MDTM, PUTATIVE-RELATED-RELATED"/>
    <property type="match status" value="1"/>
</dbReference>
<dbReference type="SUPFAM" id="SSF103473">
    <property type="entry name" value="MFS general substrate transporter"/>
    <property type="match status" value="1"/>
</dbReference>
<keyword evidence="6 7" id="KW-0472">Membrane</keyword>
<feature type="transmembrane region" description="Helical" evidence="7">
    <location>
        <begin position="52"/>
        <end position="70"/>
    </location>
</feature>
<evidence type="ECO:0000256" key="2">
    <source>
        <dbReference type="ARBA" id="ARBA00022448"/>
    </source>
</evidence>
<keyword evidence="3" id="KW-1003">Cell membrane</keyword>
<feature type="transmembrane region" description="Helical" evidence="7">
    <location>
        <begin position="383"/>
        <end position="402"/>
    </location>
</feature>
<dbReference type="Pfam" id="PF07690">
    <property type="entry name" value="MFS_1"/>
    <property type="match status" value="1"/>
</dbReference>
<feature type="domain" description="Major facilitator superfamily (MFS) profile" evidence="8">
    <location>
        <begin position="5"/>
        <end position="407"/>
    </location>
</feature>
<comment type="subcellular location">
    <subcellularLocation>
        <location evidence="1">Cell membrane</location>
        <topology evidence="1">Multi-pass membrane protein</topology>
    </subcellularLocation>
</comment>
<gene>
    <name evidence="9" type="ORF">H0I76_03420</name>
</gene>
<feature type="transmembrane region" description="Helical" evidence="7">
    <location>
        <begin position="296"/>
        <end position="319"/>
    </location>
</feature>
<evidence type="ECO:0000313" key="9">
    <source>
        <dbReference type="EMBL" id="MBK0398228.1"/>
    </source>
</evidence>
<dbReference type="RefSeq" id="WP_200607089.1">
    <property type="nucleotide sequence ID" value="NZ_JAEHHL010000001.1"/>
</dbReference>
<sequence length="417" mass="45268">MSTMVKITLMFVVFVDLIGQGLVFPIIDTLVMKPESNFLPAGTSTARRHFDYGLVIGIFFLSWFLEVVYVSRVSDAIGRRNALLICLGGAFAGYVVTIIALTISSLWLLIIGRAITGFTAGNQPIAQAAMVDGSVDAADRDRNMGYIVTGVSFGLVGGPIIGGVLSDKDLIGDVASLTTPFYAALGLVLVAIFLVLVFFRDMRTEREPFVFRPRDIVDSLWRVADQPLVLRIMPVYAFFMISNVTFYVFIDNYLTSAFGYGEIGASAVMLVIGFALAFSSTFLVKPAQAHFAKPQIITVTLAMMALCSLAVVLSPVALLCFVPVFFFYFLFGVTYPTLLGLFSISVKESEQGWVMGVTTAVFCLAGGVMSLIGGGLMSVDIRLPFFIVTVSAVCGLVAMYASQRDQRMKRLMIGNPK</sequence>
<accession>A0A8J7M4U1</accession>
<feature type="transmembrane region" description="Helical" evidence="7">
    <location>
        <begin position="181"/>
        <end position="199"/>
    </location>
</feature>
<evidence type="ECO:0000256" key="1">
    <source>
        <dbReference type="ARBA" id="ARBA00004651"/>
    </source>
</evidence>
<evidence type="ECO:0000259" key="8">
    <source>
        <dbReference type="PROSITE" id="PS50850"/>
    </source>
</evidence>
<dbReference type="InterPro" id="IPR020846">
    <property type="entry name" value="MFS_dom"/>
</dbReference>
<feature type="transmembrane region" description="Helical" evidence="7">
    <location>
        <begin position="262"/>
        <end position="284"/>
    </location>
</feature>
<dbReference type="InterPro" id="IPR050171">
    <property type="entry name" value="MFS_Transporters"/>
</dbReference>
<dbReference type="Gene3D" id="1.20.1250.20">
    <property type="entry name" value="MFS general substrate transporter like domains"/>
    <property type="match status" value="1"/>
</dbReference>
<dbReference type="InterPro" id="IPR011701">
    <property type="entry name" value="MFS"/>
</dbReference>
<feature type="transmembrane region" description="Helical" evidence="7">
    <location>
        <begin position="7"/>
        <end position="32"/>
    </location>
</feature>